<organism evidence="2 3">
    <name type="scientific">Dovyalis caffra</name>
    <dbReference type="NCBI Taxonomy" id="77055"/>
    <lineage>
        <taxon>Eukaryota</taxon>
        <taxon>Viridiplantae</taxon>
        <taxon>Streptophyta</taxon>
        <taxon>Embryophyta</taxon>
        <taxon>Tracheophyta</taxon>
        <taxon>Spermatophyta</taxon>
        <taxon>Magnoliopsida</taxon>
        <taxon>eudicotyledons</taxon>
        <taxon>Gunneridae</taxon>
        <taxon>Pentapetalae</taxon>
        <taxon>rosids</taxon>
        <taxon>fabids</taxon>
        <taxon>Malpighiales</taxon>
        <taxon>Salicaceae</taxon>
        <taxon>Flacourtieae</taxon>
        <taxon>Dovyalis</taxon>
    </lineage>
</organism>
<comment type="caution">
    <text evidence="2">The sequence shown here is derived from an EMBL/GenBank/DDBJ whole genome shotgun (WGS) entry which is preliminary data.</text>
</comment>
<evidence type="ECO:0000313" key="2">
    <source>
        <dbReference type="EMBL" id="CAK7324205.1"/>
    </source>
</evidence>
<feature type="signal peptide" evidence="1">
    <location>
        <begin position="1"/>
        <end position="29"/>
    </location>
</feature>
<name>A0AAV1QVD0_9ROSI</name>
<keyword evidence="1" id="KW-0732">Signal</keyword>
<evidence type="ECO:0000256" key="1">
    <source>
        <dbReference type="SAM" id="SignalP"/>
    </source>
</evidence>
<dbReference type="EMBL" id="CAWUPB010000246">
    <property type="protein sequence ID" value="CAK7324205.1"/>
    <property type="molecule type" value="Genomic_DNA"/>
</dbReference>
<dbReference type="PANTHER" id="PTHR34467:SF7">
    <property type="entry name" value="TRANSMEMBRANE PROTEIN"/>
    <property type="match status" value="1"/>
</dbReference>
<feature type="chain" id="PRO_5043628860" evidence="1">
    <location>
        <begin position="30"/>
        <end position="80"/>
    </location>
</feature>
<dbReference type="Proteomes" id="UP001314170">
    <property type="component" value="Unassembled WGS sequence"/>
</dbReference>
<reference evidence="2 3" key="1">
    <citation type="submission" date="2024-01" db="EMBL/GenBank/DDBJ databases">
        <authorList>
            <person name="Waweru B."/>
        </authorList>
    </citation>
    <scope>NUCLEOTIDE SEQUENCE [LARGE SCALE GENOMIC DNA]</scope>
</reference>
<accession>A0AAV1QVD0</accession>
<protein>
    <submittedName>
        <fullName evidence="2">Uncharacterized protein</fullName>
    </submittedName>
</protein>
<proteinExistence type="predicted"/>
<keyword evidence="3" id="KW-1185">Reference proteome</keyword>
<sequence length="80" mass="8967">MALTLRIKNFLLVSLLLLAPLFSSDLVEGFNEGMNQLHSLHKDGIQMINTRKLLLDVMDYDEAGPSHKHDPKGRPGGKNR</sequence>
<dbReference type="AlphaFoldDB" id="A0AAV1QVD0"/>
<gene>
    <name evidence="2" type="ORF">DCAF_LOCUS1843</name>
</gene>
<dbReference type="PANTHER" id="PTHR34467">
    <property type="entry name" value="TRANSMEMBRANE PROTEIN"/>
    <property type="match status" value="1"/>
</dbReference>
<evidence type="ECO:0000313" key="3">
    <source>
        <dbReference type="Proteomes" id="UP001314170"/>
    </source>
</evidence>